<proteinExistence type="predicted"/>
<dbReference type="SUPFAM" id="SSF49265">
    <property type="entry name" value="Fibronectin type III"/>
    <property type="match status" value="1"/>
</dbReference>
<dbReference type="RefSeq" id="WP_186976311.1">
    <property type="nucleotide sequence ID" value="NZ_JACOOH010000005.1"/>
</dbReference>
<accession>A0ABR7D1S8</accession>
<feature type="chain" id="PRO_5045714679" description="Lipoprotein" evidence="1">
    <location>
        <begin position="22"/>
        <end position="320"/>
    </location>
</feature>
<reference evidence="2 3" key="1">
    <citation type="submission" date="2020-08" db="EMBL/GenBank/DDBJ databases">
        <title>Genome public.</title>
        <authorList>
            <person name="Liu C."/>
            <person name="Sun Q."/>
        </authorList>
    </citation>
    <scope>NUCLEOTIDE SEQUENCE [LARGE SCALE GENOMIC DNA]</scope>
    <source>
        <strain evidence="2 3">NSJ-56</strain>
    </source>
</reference>
<evidence type="ECO:0008006" key="4">
    <source>
        <dbReference type="Google" id="ProtNLM"/>
    </source>
</evidence>
<dbReference type="PROSITE" id="PS51257">
    <property type="entry name" value="PROKAR_LIPOPROTEIN"/>
    <property type="match status" value="1"/>
</dbReference>
<evidence type="ECO:0000256" key="1">
    <source>
        <dbReference type="SAM" id="SignalP"/>
    </source>
</evidence>
<sequence>MKTRWIHILGILFLTSLFVGCSDDNENEPEVPDPGTKTPEALVAPSDLRVASYTYNSAILLWKGNADKYEIRFNEGEAMELEGTSFGTESLQRETDYNWEVRGIRGEEYTQWVKGEPFKTTAYVDPRERWCGEWMSQNWGLALYFSGKEISLDDFIPELPEGTLNELLALFYFTIEKEGGEGSNLIRVISPLLTELELPDSFTIPLEEDEFRLDIPRTDTITILKDVSLPLADFPFISEIDGIKELIQNNNLTDFKLLIKQISIELGPMDTEEDIIPAKISVSTGMILKTDNELVNVLINMFDPKLNGNFTADLMINTRN</sequence>
<name>A0ABR7D1S8_9BACT</name>
<dbReference type="Proteomes" id="UP000646484">
    <property type="component" value="Unassembled WGS sequence"/>
</dbReference>
<keyword evidence="1" id="KW-0732">Signal</keyword>
<feature type="signal peptide" evidence="1">
    <location>
        <begin position="1"/>
        <end position="21"/>
    </location>
</feature>
<keyword evidence="3" id="KW-1185">Reference proteome</keyword>
<evidence type="ECO:0000313" key="3">
    <source>
        <dbReference type="Proteomes" id="UP000646484"/>
    </source>
</evidence>
<gene>
    <name evidence="2" type="ORF">H8S64_12285</name>
</gene>
<evidence type="ECO:0000313" key="2">
    <source>
        <dbReference type="EMBL" id="MBC5621877.1"/>
    </source>
</evidence>
<organism evidence="2 3">
    <name type="scientific">Butyricimonas hominis</name>
    <dbReference type="NCBI Taxonomy" id="2763032"/>
    <lineage>
        <taxon>Bacteria</taxon>
        <taxon>Pseudomonadati</taxon>
        <taxon>Bacteroidota</taxon>
        <taxon>Bacteroidia</taxon>
        <taxon>Bacteroidales</taxon>
        <taxon>Odoribacteraceae</taxon>
        <taxon>Butyricimonas</taxon>
    </lineage>
</organism>
<comment type="caution">
    <text evidence="2">The sequence shown here is derived from an EMBL/GenBank/DDBJ whole genome shotgun (WGS) entry which is preliminary data.</text>
</comment>
<protein>
    <recommendedName>
        <fullName evidence="4">Lipoprotein</fullName>
    </recommendedName>
</protein>
<dbReference type="EMBL" id="JACOOH010000005">
    <property type="protein sequence ID" value="MBC5621877.1"/>
    <property type="molecule type" value="Genomic_DNA"/>
</dbReference>
<dbReference type="InterPro" id="IPR036116">
    <property type="entry name" value="FN3_sf"/>
</dbReference>